<keyword evidence="2" id="KW-1133">Transmembrane helix</keyword>
<reference evidence="3 4" key="1">
    <citation type="submission" date="2019-12" db="EMBL/GenBank/DDBJ databases">
        <title>Genomic-based taxomic classification of the family Erythrobacteraceae.</title>
        <authorList>
            <person name="Xu L."/>
        </authorList>
    </citation>
    <scope>NUCLEOTIDE SEQUENCE [LARGE SCALE GENOMIC DNA]</scope>
    <source>
        <strain evidence="3 4">KCTC 52763</strain>
    </source>
</reference>
<keyword evidence="2" id="KW-0812">Transmembrane</keyword>
<evidence type="ECO:0008006" key="5">
    <source>
        <dbReference type="Google" id="ProtNLM"/>
    </source>
</evidence>
<evidence type="ECO:0000256" key="2">
    <source>
        <dbReference type="SAM" id="Phobius"/>
    </source>
</evidence>
<accession>A0A844ZQ47</accession>
<feature type="transmembrane region" description="Helical" evidence="2">
    <location>
        <begin position="12"/>
        <end position="30"/>
    </location>
</feature>
<dbReference type="Proteomes" id="UP000442714">
    <property type="component" value="Unassembled WGS sequence"/>
</dbReference>
<dbReference type="Gene3D" id="1.10.150.20">
    <property type="entry name" value="5' to 3' exonuclease, C-terminal subdomain"/>
    <property type="match status" value="1"/>
</dbReference>
<feature type="compositionally biased region" description="Acidic residues" evidence="1">
    <location>
        <begin position="36"/>
        <end position="46"/>
    </location>
</feature>
<comment type="caution">
    <text evidence="3">The sequence shown here is derived from an EMBL/GenBank/DDBJ whole genome shotgun (WGS) entry which is preliminary data.</text>
</comment>
<evidence type="ECO:0000313" key="4">
    <source>
        <dbReference type="Proteomes" id="UP000442714"/>
    </source>
</evidence>
<proteinExistence type="predicted"/>
<keyword evidence="2" id="KW-0472">Membrane</keyword>
<dbReference type="AlphaFoldDB" id="A0A844ZQ47"/>
<protein>
    <recommendedName>
        <fullName evidence="5">NADH dehydrogenase subunit E</fullName>
    </recommendedName>
</protein>
<feature type="compositionally biased region" description="Pro residues" evidence="1">
    <location>
        <begin position="47"/>
        <end position="76"/>
    </location>
</feature>
<gene>
    <name evidence="3" type="ORF">GRI41_01425</name>
</gene>
<dbReference type="EMBL" id="WTYX01000001">
    <property type="protein sequence ID" value="MXO89472.1"/>
    <property type="molecule type" value="Genomic_DNA"/>
</dbReference>
<organism evidence="3 4">
    <name type="scientific">Pontixanthobacter aquaemixtae</name>
    <dbReference type="NCBI Taxonomy" id="1958940"/>
    <lineage>
        <taxon>Bacteria</taxon>
        <taxon>Pseudomonadati</taxon>
        <taxon>Pseudomonadota</taxon>
        <taxon>Alphaproteobacteria</taxon>
        <taxon>Sphingomonadales</taxon>
        <taxon>Erythrobacteraceae</taxon>
        <taxon>Pontixanthobacter</taxon>
    </lineage>
</organism>
<name>A0A844ZQ47_9SPHN</name>
<feature type="region of interest" description="Disordered" evidence="1">
    <location>
        <begin position="36"/>
        <end position="76"/>
    </location>
</feature>
<dbReference type="OrthoDB" id="9807941at2"/>
<evidence type="ECO:0000256" key="1">
    <source>
        <dbReference type="SAM" id="MobiDB-lite"/>
    </source>
</evidence>
<sequence length="166" mass="17018">MLSLITSNPIPFILAVIIGLATAWWIWGTVPDADAETGDYDAEPAPEAEPAPAPAPAPAPVPAPEPAPAPTPAPAAAPVPLAVAEIDGAKPNIAAAVGEPDDLTRIKGIGPKLSDLCNSLGVSRFDQIADWGAREIAEVDAHLGSFKGRITRDDWVGQAKVLAARG</sequence>
<dbReference type="RefSeq" id="WP_160602867.1">
    <property type="nucleotide sequence ID" value="NZ_WTYX01000001.1"/>
</dbReference>
<evidence type="ECO:0000313" key="3">
    <source>
        <dbReference type="EMBL" id="MXO89472.1"/>
    </source>
</evidence>
<keyword evidence="4" id="KW-1185">Reference proteome</keyword>